<gene>
    <name evidence="2" type="ORF">SM1_0125</name>
</gene>
<dbReference type="EMBL" id="KU245542">
    <property type="protein sequence ID" value="ALT58117.1"/>
    <property type="molecule type" value="Genomic_DNA"/>
</dbReference>
<dbReference type="SUPFAM" id="SSF101386">
    <property type="entry name" value="all-alpha NTP pyrophosphatases"/>
    <property type="match status" value="1"/>
</dbReference>
<feature type="region of interest" description="Disordered" evidence="1">
    <location>
        <begin position="227"/>
        <end position="248"/>
    </location>
</feature>
<proteinExistence type="predicted"/>
<feature type="compositionally biased region" description="Polar residues" evidence="1">
    <location>
        <begin position="227"/>
        <end position="238"/>
    </location>
</feature>
<evidence type="ECO:0000313" key="2">
    <source>
        <dbReference type="EMBL" id="ALT58117.1"/>
    </source>
</evidence>
<dbReference type="InterPro" id="IPR021130">
    <property type="entry name" value="PRib-ATP_PPHydrolase-like"/>
</dbReference>
<organism evidence="2 3">
    <name type="scientific">Pseudomonas phage SM1</name>
    <dbReference type="NCBI Taxonomy" id="1772332"/>
    <lineage>
        <taxon>Viruses</taxon>
        <taxon>Duplodnaviria</taxon>
        <taxon>Heunggongvirae</taxon>
        <taxon>Uroviricota</taxon>
        <taxon>Caudoviricetes</taxon>
        <taxon>Samunavirus</taxon>
        <taxon>Samunavirus SM1</taxon>
    </lineage>
</organism>
<reference evidence="2 3" key="1">
    <citation type="submission" date="2015-12" db="EMBL/GenBank/DDBJ databases">
        <title>In silico genomic study of Pseudomonas phage SM1.</title>
        <authorList>
            <person name="Zawawi N.A.M."/>
            <person name="Mat-Arip Y."/>
            <person name="Wan-Jauhari W.K."/>
            <person name="Fauzi A.A."/>
            <person name="Yee F.J."/>
        </authorList>
    </citation>
    <scope>NUCLEOTIDE SEQUENCE [LARGE SCALE GENOMIC DNA]</scope>
</reference>
<dbReference type="Gene3D" id="1.10.3420.10">
    <property type="entry name" value="putative ntp pyrophosphohydrolase like domain"/>
    <property type="match status" value="1"/>
</dbReference>
<protein>
    <submittedName>
        <fullName evidence="2">Putative nucleoside triphosphate pyrophosphohydrolase</fullName>
    </submittedName>
</protein>
<dbReference type="CDD" id="cd11530">
    <property type="entry name" value="NTP-PPase_DR2231_like"/>
    <property type="match status" value="1"/>
</dbReference>
<sequence length="248" mass="27726">MTIAKDSNADAAFSQMFPKGLDMCELDARMHQLFGNREGNKFSPSWADLQRYTDILKSEVEELEKGVNEQDFVEVLDGLGDILTVLHGLANLAGVDIREVWMRVFESNLTKFCRNAGEMEATLEKYKNQGVSVEAGGVFPFAYVTTSEAQVVNGRQVPKGKFLKCVRFTEPDFSDLLSSEYKGTRSLVGMLDSFDVPLQHRLRSMLTGAKPRQASERILLQLESQGMLSPVSQPSNAKPTPRVRDILR</sequence>
<evidence type="ECO:0000256" key="1">
    <source>
        <dbReference type="SAM" id="MobiDB-lite"/>
    </source>
</evidence>
<evidence type="ECO:0000313" key="3">
    <source>
        <dbReference type="Proteomes" id="UP000224832"/>
    </source>
</evidence>
<name>A0A0U2KZ74_9CAUD</name>
<keyword evidence="3" id="KW-1185">Reference proteome</keyword>
<dbReference type="Pfam" id="PF01503">
    <property type="entry name" value="PRA-PH"/>
    <property type="match status" value="1"/>
</dbReference>
<dbReference type="InterPro" id="IPR033653">
    <property type="entry name" value="NTP-PPase_DR2231-like"/>
</dbReference>
<dbReference type="Proteomes" id="UP000224832">
    <property type="component" value="Segment"/>
</dbReference>
<accession>A0A0U2KZ74</accession>
<dbReference type="GO" id="GO:0016787">
    <property type="term" value="F:hydrolase activity"/>
    <property type="evidence" value="ECO:0007669"/>
    <property type="project" value="UniProtKB-KW"/>
</dbReference>
<keyword evidence="2" id="KW-0378">Hydrolase</keyword>
<dbReference type="InterPro" id="IPR023292">
    <property type="entry name" value="NTP_PyroPHydrolase-like_dom_sf"/>
</dbReference>